<gene>
    <name evidence="1" type="ORF">VALFYP47_00784</name>
</gene>
<proteinExistence type="predicted"/>
<accession>A0A6N2ZEH8</accession>
<organism evidence="1">
    <name type="scientific">Veillonella atypica</name>
    <dbReference type="NCBI Taxonomy" id="39777"/>
    <lineage>
        <taxon>Bacteria</taxon>
        <taxon>Bacillati</taxon>
        <taxon>Bacillota</taxon>
        <taxon>Negativicutes</taxon>
        <taxon>Veillonellales</taxon>
        <taxon>Veillonellaceae</taxon>
        <taxon>Veillonella</taxon>
    </lineage>
</organism>
<evidence type="ECO:0000313" key="1">
    <source>
        <dbReference type="EMBL" id="VYT76983.1"/>
    </source>
</evidence>
<protein>
    <recommendedName>
        <fullName evidence="2">DUF4276 family protein</fullName>
    </recommendedName>
</protein>
<dbReference type="AlphaFoldDB" id="A0A6N2ZEH8"/>
<evidence type="ECO:0008006" key="2">
    <source>
        <dbReference type="Google" id="ProtNLM"/>
    </source>
</evidence>
<name>A0A6N2ZEH8_9FIRM</name>
<sequence>MVPLLPPLKDNKKIYIICEGSEEYDYLNRLKLLHVWSDVYDITLRDAKGNGNLYPIYQDVYQKGNYDLVVIVCDTEKKPHEQFNDICCKVNSLHACEFASQHVVMFTNPCTMQVILLHWDTSVRLQTPSKRRSASYIEAYTGIQDYSAKESQRIQLFSNITKDSYRIMMTGAKQLGMDAALINSTNLYVFFTQLEQSDTNWIDEINKLIES</sequence>
<dbReference type="EMBL" id="CACRUN010000006">
    <property type="protein sequence ID" value="VYT76983.1"/>
    <property type="molecule type" value="Genomic_DNA"/>
</dbReference>
<dbReference type="RefSeq" id="WP_156717704.1">
    <property type="nucleotide sequence ID" value="NZ_CACRUN010000006.1"/>
</dbReference>
<reference evidence="1" key="1">
    <citation type="submission" date="2019-11" db="EMBL/GenBank/DDBJ databases">
        <authorList>
            <person name="Feng L."/>
        </authorList>
    </citation>
    <scope>NUCLEOTIDE SEQUENCE</scope>
    <source>
        <strain evidence="1">VatypicaLFYP47</strain>
    </source>
</reference>